<evidence type="ECO:0000313" key="3">
    <source>
        <dbReference type="EMBL" id="GAA4428881.1"/>
    </source>
</evidence>
<evidence type="ECO:0000313" key="4">
    <source>
        <dbReference type="Proteomes" id="UP001500622"/>
    </source>
</evidence>
<dbReference type="InterPro" id="IPR015943">
    <property type="entry name" value="WD40/YVTN_repeat-like_dom_sf"/>
</dbReference>
<feature type="compositionally biased region" description="Acidic residues" evidence="1">
    <location>
        <begin position="441"/>
        <end position="453"/>
    </location>
</feature>
<proteinExistence type="predicted"/>
<evidence type="ECO:0000256" key="1">
    <source>
        <dbReference type="SAM" id="MobiDB-lite"/>
    </source>
</evidence>
<feature type="chain" id="PRO_5045392860" evidence="2">
    <location>
        <begin position="26"/>
        <end position="462"/>
    </location>
</feature>
<feature type="signal peptide" evidence="2">
    <location>
        <begin position="1"/>
        <end position="25"/>
    </location>
</feature>
<keyword evidence="4" id="KW-1185">Reference proteome</keyword>
<keyword evidence="2" id="KW-0732">Signal</keyword>
<protein>
    <submittedName>
        <fullName evidence="3">Zinc metallochaperone AztD</fullName>
    </submittedName>
</protein>
<dbReference type="Gene3D" id="2.130.10.10">
    <property type="entry name" value="YVTN repeat-like/Quinoprotein amine dehydrogenase"/>
    <property type="match status" value="1"/>
</dbReference>
<dbReference type="RefSeq" id="WP_345217129.1">
    <property type="nucleotide sequence ID" value="NZ_BAABGN010000012.1"/>
</dbReference>
<organism evidence="3 4">
    <name type="scientific">Georgenia halophila</name>
    <dbReference type="NCBI Taxonomy" id="620889"/>
    <lineage>
        <taxon>Bacteria</taxon>
        <taxon>Bacillati</taxon>
        <taxon>Actinomycetota</taxon>
        <taxon>Actinomycetes</taxon>
        <taxon>Micrococcales</taxon>
        <taxon>Bogoriellaceae</taxon>
        <taxon>Georgenia</taxon>
    </lineage>
</organism>
<dbReference type="Proteomes" id="UP001500622">
    <property type="component" value="Unassembled WGS sequence"/>
</dbReference>
<comment type="caution">
    <text evidence="3">The sequence shown here is derived from an EMBL/GenBank/DDBJ whole genome shotgun (WGS) entry which is preliminary data.</text>
</comment>
<feature type="compositionally biased region" description="Low complexity" evidence="1">
    <location>
        <begin position="32"/>
        <end position="48"/>
    </location>
</feature>
<name>A0ABP8LGU9_9MICO</name>
<feature type="region of interest" description="Disordered" evidence="1">
    <location>
        <begin position="28"/>
        <end position="56"/>
    </location>
</feature>
<accession>A0ABP8LGU9</accession>
<gene>
    <name evidence="3" type="primary">aztD</name>
    <name evidence="3" type="ORF">GCM10023169_30530</name>
</gene>
<sequence>MSLPIRRPALAAGSLALALTLAACGGTGTGTGSADPAAPSAESSTADSGPSGEVEVSTLDPRLVLTYDGGVMTLDTGSGEILDDVPLDGYLRVNQAGDGRHVLVTTPDGFQAYDTGLSAVPHGSHDHYYASDPHLSDLTFPAEHAGHAVVHDGVTALFADGTGEVTLLDPSRVTADGVENVGDVITGSWTAPEAHHGVAVPLPGDQLAVTVGTEEERSGVALLDADREQIAATDDCPGVHGEAAAQDDALVFGCENGPVVLAGGAFTKVEVDDEYARSGNLAGSHDSPIVLGDYKVDPDAELERPERVALIDTRDAGLQLVELGASYSFRSLGRGPDGEALVLTTDGALRVIDEETGEEIRRTEVVEPWEEPTEWQEARPALHVSGAIAYVTEPANRQVHAVDISSGEVLRSYDLPHVPDEVTAGTGFAPEHGGDEHEDHAAEDDEHSEGEESSGEHEGHSH</sequence>
<dbReference type="SUPFAM" id="SSF50969">
    <property type="entry name" value="YVTN repeat-like/Quinoprotein amine dehydrogenase"/>
    <property type="match status" value="1"/>
</dbReference>
<evidence type="ECO:0000256" key="2">
    <source>
        <dbReference type="SAM" id="SignalP"/>
    </source>
</evidence>
<feature type="region of interest" description="Disordered" evidence="1">
    <location>
        <begin position="418"/>
        <end position="462"/>
    </location>
</feature>
<dbReference type="EMBL" id="BAABGN010000012">
    <property type="protein sequence ID" value="GAA4428881.1"/>
    <property type="molecule type" value="Genomic_DNA"/>
</dbReference>
<dbReference type="InterPro" id="IPR011044">
    <property type="entry name" value="Quino_amine_DH_bsu"/>
</dbReference>
<reference evidence="4" key="1">
    <citation type="journal article" date="2019" name="Int. J. Syst. Evol. Microbiol.">
        <title>The Global Catalogue of Microorganisms (GCM) 10K type strain sequencing project: providing services to taxonomists for standard genome sequencing and annotation.</title>
        <authorList>
            <consortium name="The Broad Institute Genomics Platform"/>
            <consortium name="The Broad Institute Genome Sequencing Center for Infectious Disease"/>
            <person name="Wu L."/>
            <person name="Ma J."/>
        </authorList>
    </citation>
    <scope>NUCLEOTIDE SEQUENCE [LARGE SCALE GENOMIC DNA]</scope>
    <source>
        <strain evidence="4">JCM 17810</strain>
    </source>
</reference>
<dbReference type="PROSITE" id="PS51257">
    <property type="entry name" value="PROKAR_LIPOPROTEIN"/>
    <property type="match status" value="1"/>
</dbReference>